<gene>
    <name evidence="5" type="ORF">MNBD_GAMMA10-2455</name>
</gene>
<dbReference type="GO" id="GO:0019148">
    <property type="term" value="F:D-cysteine desulfhydrase activity"/>
    <property type="evidence" value="ECO:0007669"/>
    <property type="project" value="TreeGrafter"/>
</dbReference>
<dbReference type="Gene3D" id="3.40.50.1100">
    <property type="match status" value="2"/>
</dbReference>
<organism evidence="5">
    <name type="scientific">hydrothermal vent metagenome</name>
    <dbReference type="NCBI Taxonomy" id="652676"/>
    <lineage>
        <taxon>unclassified sequences</taxon>
        <taxon>metagenomes</taxon>
        <taxon>ecological metagenomes</taxon>
    </lineage>
</organism>
<dbReference type="AlphaFoldDB" id="A0A3B0XN28"/>
<evidence type="ECO:0000259" key="4">
    <source>
        <dbReference type="Pfam" id="PF00291"/>
    </source>
</evidence>
<protein>
    <submittedName>
        <fullName evidence="5">Pyridoxal phosphate-dependent deaminase, putative</fullName>
    </submittedName>
</protein>
<comment type="cofactor">
    <cofactor evidence="1">
        <name>pyridoxal 5'-phosphate</name>
        <dbReference type="ChEBI" id="CHEBI:597326"/>
    </cofactor>
</comment>
<evidence type="ECO:0000313" key="5">
    <source>
        <dbReference type="EMBL" id="VAW69698.1"/>
    </source>
</evidence>
<dbReference type="InterPro" id="IPR036052">
    <property type="entry name" value="TrpB-like_PALP_sf"/>
</dbReference>
<proteinExistence type="inferred from homology"/>
<keyword evidence="3" id="KW-0663">Pyridoxal phosphate</keyword>
<dbReference type="InterPro" id="IPR027278">
    <property type="entry name" value="ACCD_DCysDesulf"/>
</dbReference>
<name>A0A3B0XN28_9ZZZZ</name>
<feature type="domain" description="Tryptophan synthase beta chain-like PALP" evidence="4">
    <location>
        <begin position="35"/>
        <end position="312"/>
    </location>
</feature>
<dbReference type="Pfam" id="PF00291">
    <property type="entry name" value="PALP"/>
    <property type="match status" value="1"/>
</dbReference>
<evidence type="ECO:0000256" key="1">
    <source>
        <dbReference type="ARBA" id="ARBA00001933"/>
    </source>
</evidence>
<dbReference type="PANTHER" id="PTHR43780:SF2">
    <property type="entry name" value="1-AMINOCYCLOPROPANE-1-CARBOXYLATE DEAMINASE-RELATED"/>
    <property type="match status" value="1"/>
</dbReference>
<dbReference type="InterPro" id="IPR001926">
    <property type="entry name" value="TrpB-like_PALP"/>
</dbReference>
<evidence type="ECO:0000256" key="3">
    <source>
        <dbReference type="ARBA" id="ARBA00022898"/>
    </source>
</evidence>
<dbReference type="PIRSF" id="PIRSF006278">
    <property type="entry name" value="ACCD_DCysDesulf"/>
    <property type="match status" value="1"/>
</dbReference>
<reference evidence="5" key="1">
    <citation type="submission" date="2018-06" db="EMBL/GenBank/DDBJ databases">
        <authorList>
            <person name="Zhirakovskaya E."/>
        </authorList>
    </citation>
    <scope>NUCLEOTIDE SEQUENCE</scope>
</reference>
<evidence type="ECO:0000256" key="2">
    <source>
        <dbReference type="ARBA" id="ARBA00008639"/>
    </source>
</evidence>
<accession>A0A3B0XN28</accession>
<dbReference type="SUPFAM" id="SSF53686">
    <property type="entry name" value="Tryptophan synthase beta subunit-like PLP-dependent enzymes"/>
    <property type="match status" value="1"/>
</dbReference>
<comment type="similarity">
    <text evidence="2">Belongs to the ACC deaminase/D-cysteine desulfhydrase family.</text>
</comment>
<sequence length="325" mass="36564">MAHPLTPEIPPEISPEAAIETLTTQLNLPSPITPISSPLLTNKHIQLFIKRDELIHPVIQGNKWRKLKYNLLEARQQQQHTLLSFGGAYSNHLHALAKAGQLLGVKTIGIIRGEAHSPLNPCLQDMTHWGMQLEYISRKDYKQKNSPEFIKKLTQKSGEFYLIPEGGNNTPGMKGCGELLDELTEDYDYICCEIGSGTMLSALIQHNTKPETQLLGFAVLKNQQLEQQIASSLRLASHNSVSHKKNWTIIHNYHFNGFAKTSPQLDEFIHSFKLEFNIQLEPVYSAKMLYGIMDLIKHNYFKAGTRILAIHGGGLQGLRGFAQHV</sequence>
<dbReference type="PANTHER" id="PTHR43780">
    <property type="entry name" value="1-AMINOCYCLOPROPANE-1-CARBOXYLATE DEAMINASE-RELATED"/>
    <property type="match status" value="1"/>
</dbReference>
<dbReference type="EMBL" id="UOFJ01000454">
    <property type="protein sequence ID" value="VAW69698.1"/>
    <property type="molecule type" value="Genomic_DNA"/>
</dbReference>